<protein>
    <submittedName>
        <fullName>POLY(3-HYDROXYBUTYRIC acid) granule-associated 41 kDa protein</fullName>
    </submittedName>
</protein>
<name>Q9R5D6_ALLVI</name>
<proteinExistence type="evidence at protein level"/>
<reference key="1">
    <citation type="journal article" date="1992" name="FEMS Microbiol. Lett.">
        <title>Isolation and identification of granule-associated proteins relevant for poly(3-hydroxyalkanoic acid) biosynthesis in Chromatium vinosum D.</title>
        <authorList>
            <person name="Liebergesell M."/>
            <person name="Schmidt B."/>
            <person name="Steinbuchel A."/>
        </authorList>
    </citation>
    <scope>PROTEIN SEQUENCE</scope>
</reference>
<keyword id="KW-0903">Direct protein sequencing</keyword>
<sequence>MSNTNFFNDDWLELQ</sequence>
<accession>Q9R5D6</accession>
<organism>
    <name type="scientific">Allochromatium vinosum</name>
    <name type="common">Chromatium vinosum</name>
    <dbReference type="NCBI Taxonomy" id="1049"/>
    <lineage>
        <taxon>Bacteria</taxon>
        <taxon>Pseudomonadati</taxon>
        <taxon>Pseudomonadota</taxon>
        <taxon>Gammaproteobacteria</taxon>
        <taxon>Chromatiales</taxon>
        <taxon>Chromatiaceae</taxon>
        <taxon>Allochromatium</taxon>
    </lineage>
</organism>